<dbReference type="EMBL" id="JACHBS010000001">
    <property type="protein sequence ID" value="MBB5617039.1"/>
    <property type="molecule type" value="Genomic_DNA"/>
</dbReference>
<dbReference type="AlphaFoldDB" id="A0A840XMB1"/>
<evidence type="ECO:0000259" key="2">
    <source>
        <dbReference type="SMART" id="SM00829"/>
    </source>
</evidence>
<dbReference type="OrthoDB" id="3727682at2"/>
<comment type="caution">
    <text evidence="3">The sequence shown here is derived from an EMBL/GenBank/DDBJ whole genome shotgun (WGS) entry which is preliminary data.</text>
</comment>
<gene>
    <name evidence="3" type="ORF">BJ959_000535</name>
</gene>
<dbReference type="SUPFAM" id="SSF51735">
    <property type="entry name" value="NAD(P)-binding Rossmann-fold domains"/>
    <property type="match status" value="1"/>
</dbReference>
<dbReference type="InterPro" id="IPR036291">
    <property type="entry name" value="NAD(P)-bd_dom_sf"/>
</dbReference>
<dbReference type="InterPro" id="IPR011032">
    <property type="entry name" value="GroES-like_sf"/>
</dbReference>
<dbReference type="InterPro" id="IPR013154">
    <property type="entry name" value="ADH-like_N"/>
</dbReference>
<dbReference type="SUPFAM" id="SSF50129">
    <property type="entry name" value="GroES-like"/>
    <property type="match status" value="1"/>
</dbReference>
<feature type="domain" description="Enoyl reductase (ER)" evidence="2">
    <location>
        <begin position="17"/>
        <end position="304"/>
    </location>
</feature>
<dbReference type="SMART" id="SM00829">
    <property type="entry name" value="PKS_ER"/>
    <property type="match status" value="1"/>
</dbReference>
<dbReference type="PANTHER" id="PTHR44154:SF1">
    <property type="entry name" value="QUINONE OXIDOREDUCTASE"/>
    <property type="match status" value="1"/>
</dbReference>
<dbReference type="PANTHER" id="PTHR44154">
    <property type="entry name" value="QUINONE OXIDOREDUCTASE"/>
    <property type="match status" value="1"/>
</dbReference>
<evidence type="ECO:0000313" key="4">
    <source>
        <dbReference type="Proteomes" id="UP000552883"/>
    </source>
</evidence>
<protein>
    <submittedName>
        <fullName evidence="3">NADPH:quinone reductase-like Zn-dependent oxidoreductase</fullName>
    </submittedName>
</protein>
<dbReference type="RefSeq" id="WP_153981647.1">
    <property type="nucleotide sequence ID" value="NZ_BAAANZ010000011.1"/>
</dbReference>
<keyword evidence="1" id="KW-0521">NADP</keyword>
<dbReference type="Proteomes" id="UP000552883">
    <property type="component" value="Unassembled WGS sequence"/>
</dbReference>
<dbReference type="InterPro" id="IPR020843">
    <property type="entry name" value="ER"/>
</dbReference>
<sequence>MELAPIAARVVAYHENGGPEVLRIEQAEIAAPGPGEVRVRVAACGLNPVDAKLRAGRSRIVLPPPVRVGREFSGWVEAIGPGVDGLALGHRVFGSIGQGCAAEHLVAPHGSLTRVPEGLDLERAAGLSLAGQTAWDALASQPLQPGDTIVVSAAAGGVGGILAQLAVARGLRVIGTASPANHDWLRSRGVEPLDYAGDLAAALAAAAPDGIDAVFDQAGPATIEAALAVGVPVDRINTIATDASAYGVRAVGRGPVHPPTLDALAALVVDGTIDLPIEARYPFDEVRAAFEHLERGHLRGKVVLVIAA</sequence>
<keyword evidence="4" id="KW-1185">Reference proteome</keyword>
<dbReference type="Pfam" id="PF08240">
    <property type="entry name" value="ADH_N"/>
    <property type="match status" value="1"/>
</dbReference>
<evidence type="ECO:0000313" key="3">
    <source>
        <dbReference type="EMBL" id="MBB5617039.1"/>
    </source>
</evidence>
<dbReference type="Gene3D" id="3.40.50.720">
    <property type="entry name" value="NAD(P)-binding Rossmann-like Domain"/>
    <property type="match status" value="1"/>
</dbReference>
<dbReference type="Pfam" id="PF13602">
    <property type="entry name" value="ADH_zinc_N_2"/>
    <property type="match status" value="1"/>
</dbReference>
<organism evidence="3 4">
    <name type="scientific">Microcella frigidaquae</name>
    <dbReference type="NCBI Taxonomy" id="424758"/>
    <lineage>
        <taxon>Bacteria</taxon>
        <taxon>Bacillati</taxon>
        <taxon>Actinomycetota</taxon>
        <taxon>Actinomycetes</taxon>
        <taxon>Micrococcales</taxon>
        <taxon>Microbacteriaceae</taxon>
        <taxon>Microcella</taxon>
    </lineage>
</organism>
<dbReference type="GO" id="GO:0016491">
    <property type="term" value="F:oxidoreductase activity"/>
    <property type="evidence" value="ECO:0007669"/>
    <property type="project" value="InterPro"/>
</dbReference>
<evidence type="ECO:0000256" key="1">
    <source>
        <dbReference type="ARBA" id="ARBA00022857"/>
    </source>
</evidence>
<proteinExistence type="predicted"/>
<reference evidence="3 4" key="1">
    <citation type="submission" date="2020-08" db="EMBL/GenBank/DDBJ databases">
        <title>Sequencing the genomes of 1000 actinobacteria strains.</title>
        <authorList>
            <person name="Klenk H.-P."/>
        </authorList>
    </citation>
    <scope>NUCLEOTIDE SEQUENCE [LARGE SCALE GENOMIC DNA]</scope>
    <source>
        <strain evidence="3 4">DSM 23889</strain>
    </source>
</reference>
<dbReference type="InterPro" id="IPR051603">
    <property type="entry name" value="Zinc-ADH_QOR/CCCR"/>
</dbReference>
<name>A0A840XMB1_9MICO</name>
<accession>A0A840XMB1</accession>
<dbReference type="Gene3D" id="3.90.180.10">
    <property type="entry name" value="Medium-chain alcohol dehydrogenases, catalytic domain"/>
    <property type="match status" value="1"/>
</dbReference>
<dbReference type="CDD" id="cd05289">
    <property type="entry name" value="MDR_like_2"/>
    <property type="match status" value="1"/>
</dbReference>